<evidence type="ECO:0000256" key="5">
    <source>
        <dbReference type="SAM" id="Phobius"/>
    </source>
</evidence>
<keyword evidence="1" id="KW-0805">Transcription regulation</keyword>
<dbReference type="RefSeq" id="WP_236457506.1">
    <property type="nucleotide sequence ID" value="NZ_CBCSGE010000006.1"/>
</dbReference>
<feature type="transmembrane region" description="Helical" evidence="5">
    <location>
        <begin position="386"/>
        <end position="407"/>
    </location>
</feature>
<dbReference type="PANTHER" id="PTHR43280">
    <property type="entry name" value="ARAC-FAMILY TRANSCRIPTIONAL REGULATOR"/>
    <property type="match status" value="1"/>
</dbReference>
<dbReference type="SMART" id="SM00342">
    <property type="entry name" value="HTH_ARAC"/>
    <property type="match status" value="1"/>
</dbReference>
<gene>
    <name evidence="8" type="ORF">ACFFVF_13610</name>
</gene>
<evidence type="ECO:0000259" key="7">
    <source>
        <dbReference type="PROSITE" id="PS01124"/>
    </source>
</evidence>
<dbReference type="Gene3D" id="1.10.10.60">
    <property type="entry name" value="Homeodomain-like"/>
    <property type="match status" value="2"/>
</dbReference>
<evidence type="ECO:0000256" key="1">
    <source>
        <dbReference type="ARBA" id="ARBA00023015"/>
    </source>
</evidence>
<dbReference type="Pfam" id="PF12833">
    <property type="entry name" value="HTH_18"/>
    <property type="match status" value="1"/>
</dbReference>
<proteinExistence type="predicted"/>
<keyword evidence="4" id="KW-0175">Coiled coil</keyword>
<evidence type="ECO:0000313" key="8">
    <source>
        <dbReference type="EMBL" id="MFB9097554.1"/>
    </source>
</evidence>
<keyword evidence="5" id="KW-0472">Membrane</keyword>
<evidence type="ECO:0000313" key="9">
    <source>
        <dbReference type="Proteomes" id="UP001589607"/>
    </source>
</evidence>
<comment type="caution">
    <text evidence="8">The sequence shown here is derived from an EMBL/GenBank/DDBJ whole genome shotgun (WGS) entry which is preliminary data.</text>
</comment>
<keyword evidence="3" id="KW-0804">Transcription</keyword>
<dbReference type="PANTHER" id="PTHR43280:SF2">
    <property type="entry name" value="HTH-TYPE TRANSCRIPTIONAL REGULATOR EXSA"/>
    <property type="match status" value="1"/>
</dbReference>
<feature type="coiled-coil region" evidence="4">
    <location>
        <begin position="403"/>
        <end position="439"/>
    </location>
</feature>
<dbReference type="EMBL" id="JBHMEY010000059">
    <property type="protein sequence ID" value="MFB9097554.1"/>
    <property type="molecule type" value="Genomic_DNA"/>
</dbReference>
<keyword evidence="6" id="KW-0732">Signal</keyword>
<keyword evidence="5" id="KW-0812">Transmembrane</keyword>
<keyword evidence="9" id="KW-1185">Reference proteome</keyword>
<reference evidence="8 9" key="1">
    <citation type="submission" date="2024-09" db="EMBL/GenBank/DDBJ databases">
        <authorList>
            <person name="Sun Q."/>
            <person name="Mori K."/>
        </authorList>
    </citation>
    <scope>NUCLEOTIDE SEQUENCE [LARGE SCALE GENOMIC DNA]</scope>
    <source>
        <strain evidence="8 9">CECT 7955</strain>
    </source>
</reference>
<evidence type="ECO:0000256" key="2">
    <source>
        <dbReference type="ARBA" id="ARBA00023125"/>
    </source>
</evidence>
<feature type="signal peptide" evidence="6">
    <location>
        <begin position="1"/>
        <end position="21"/>
    </location>
</feature>
<organism evidence="8 9">
    <name type="scientific">Flavobacterium jumunjinense</name>
    <dbReference type="NCBI Taxonomy" id="998845"/>
    <lineage>
        <taxon>Bacteria</taxon>
        <taxon>Pseudomonadati</taxon>
        <taxon>Bacteroidota</taxon>
        <taxon>Flavobacteriia</taxon>
        <taxon>Flavobacteriales</taxon>
        <taxon>Flavobacteriaceae</taxon>
        <taxon>Flavobacterium</taxon>
    </lineage>
</organism>
<feature type="chain" id="PRO_5045140093" evidence="6">
    <location>
        <begin position="22"/>
        <end position="565"/>
    </location>
</feature>
<dbReference type="PROSITE" id="PS01124">
    <property type="entry name" value="HTH_ARAC_FAMILY_2"/>
    <property type="match status" value="1"/>
</dbReference>
<dbReference type="SUPFAM" id="SSF46689">
    <property type="entry name" value="Homeodomain-like"/>
    <property type="match status" value="1"/>
</dbReference>
<keyword evidence="5" id="KW-1133">Transmembrane helix</keyword>
<feature type="domain" description="HTH araC/xylS-type" evidence="7">
    <location>
        <begin position="458"/>
        <end position="561"/>
    </location>
</feature>
<dbReference type="SUPFAM" id="SSF48452">
    <property type="entry name" value="TPR-like"/>
    <property type="match status" value="2"/>
</dbReference>
<evidence type="ECO:0000256" key="4">
    <source>
        <dbReference type="SAM" id="Coils"/>
    </source>
</evidence>
<dbReference type="Proteomes" id="UP001589607">
    <property type="component" value="Unassembled WGS sequence"/>
</dbReference>
<keyword evidence="2" id="KW-0238">DNA-binding</keyword>
<name>A0ABV5GQ91_9FLAO</name>
<sequence length="565" mass="66814">MKRYFIYFFFFSLFSFSFLNAQVNEKDLIKMSYDELKLGFNNNENNIVVQKIYSDFFLKKAKKERNDLMLAKGYYMKSLLNDSYKAIKYLDSVIIFSKKINDKKILMIAYSEKAIKFEEENNYKSAIDNYIEAENWAKKRNNLKYFYKTKFSIALIKSEDLGEIKEALQLYRECYVFYKKNKERNLKYYETYLNVNFAIADAHRALNQLDSSTYYNRIGYKESFKLNDERLKGCFILNEGATQCLKGNYEVAIDSIDKAISIMIDEDNKMNQIASYYYYAKSFQGLKQIKNTVKNYEKVDSIYKILNYITPEFVDGYHFLIEHYKKNGDKEKQLYYLNRLMRIDSTFQVNYKELTKKLQKDYDIPHLMQEKETIIKGLHNDKKANYWIIGILGLTVVLSLVVMQHLAKQKKQYKQRFDALMQQSKIDALNEEERKVEEEKPNLDLGIPDDIVTTILKQIVVFENEKQYLKPNLTIGDLATALETNSKYLSIVINAKKEKSFSNYINDLRIDHAVVELKNNKEMRKYTIAAIAEEVGFNTSESFSKAFFKRTGIKPSYFMKELKEV</sequence>
<accession>A0ABV5GQ91</accession>
<dbReference type="Gene3D" id="1.25.40.10">
    <property type="entry name" value="Tetratricopeptide repeat domain"/>
    <property type="match status" value="1"/>
</dbReference>
<dbReference type="InterPro" id="IPR018060">
    <property type="entry name" value="HTH_AraC"/>
</dbReference>
<protein>
    <submittedName>
        <fullName evidence="8">Helix-turn-helix domain-containing protein</fullName>
    </submittedName>
</protein>
<evidence type="ECO:0000256" key="3">
    <source>
        <dbReference type="ARBA" id="ARBA00023163"/>
    </source>
</evidence>
<evidence type="ECO:0000256" key="6">
    <source>
        <dbReference type="SAM" id="SignalP"/>
    </source>
</evidence>
<dbReference type="InterPro" id="IPR011990">
    <property type="entry name" value="TPR-like_helical_dom_sf"/>
</dbReference>
<dbReference type="InterPro" id="IPR009057">
    <property type="entry name" value="Homeodomain-like_sf"/>
</dbReference>